<evidence type="ECO:0000313" key="2">
    <source>
        <dbReference type="EMBL" id="MBA0582331.1"/>
    </source>
</evidence>
<dbReference type="EMBL" id="JABEZZ010000003">
    <property type="protein sequence ID" value="MBA0582331.1"/>
    <property type="molecule type" value="Genomic_DNA"/>
</dbReference>
<dbReference type="Proteomes" id="UP000593578">
    <property type="component" value="Unassembled WGS sequence"/>
</dbReference>
<accession>A0A7J8NZ96</accession>
<organism evidence="2 3">
    <name type="scientific">Gossypium raimondii</name>
    <name type="common">Peruvian cotton</name>
    <name type="synonym">Gossypium klotzschianum subsp. raimondii</name>
    <dbReference type="NCBI Taxonomy" id="29730"/>
    <lineage>
        <taxon>Eukaryota</taxon>
        <taxon>Viridiplantae</taxon>
        <taxon>Streptophyta</taxon>
        <taxon>Embryophyta</taxon>
        <taxon>Tracheophyta</taxon>
        <taxon>Spermatophyta</taxon>
        <taxon>Magnoliopsida</taxon>
        <taxon>eudicotyledons</taxon>
        <taxon>Gunneridae</taxon>
        <taxon>Pentapetalae</taxon>
        <taxon>rosids</taxon>
        <taxon>malvids</taxon>
        <taxon>Malvales</taxon>
        <taxon>Malvaceae</taxon>
        <taxon>Malvoideae</taxon>
        <taxon>Gossypium</taxon>
    </lineage>
</organism>
<dbReference type="AlphaFoldDB" id="A0A7J8NZ96"/>
<comment type="caution">
    <text evidence="2">The sequence shown here is derived from an EMBL/GenBank/DDBJ whole genome shotgun (WGS) entry which is preliminary data.</text>
</comment>
<feature type="region of interest" description="Disordered" evidence="1">
    <location>
        <begin position="91"/>
        <end position="110"/>
    </location>
</feature>
<gene>
    <name evidence="2" type="ORF">Gorai_024482</name>
</gene>
<protein>
    <submittedName>
        <fullName evidence="2">Uncharacterized protein</fullName>
    </submittedName>
</protein>
<proteinExistence type="predicted"/>
<sequence>MIEDEDINMMDGDVTTKFIDGVPTINFSERVHSLVEQSMRYGPSQKIRLAKTRANLEEDIVMEQPLNNATMVIPDKSEKYGPQMLVERRNCRANHKGYGNGNGTRNQDNKNRRDQDLCLLLRRMMIRLMMIIMGDF</sequence>
<evidence type="ECO:0000256" key="1">
    <source>
        <dbReference type="SAM" id="MobiDB-lite"/>
    </source>
</evidence>
<reference evidence="2 3" key="1">
    <citation type="journal article" date="2019" name="Genome Biol. Evol.">
        <title>Insights into the evolution of the New World diploid cottons (Gossypium, subgenus Houzingenia) based on genome sequencing.</title>
        <authorList>
            <person name="Grover C.E."/>
            <person name="Arick M.A. 2nd"/>
            <person name="Thrash A."/>
            <person name="Conover J.L."/>
            <person name="Sanders W.S."/>
            <person name="Peterson D.G."/>
            <person name="Frelichowski J.E."/>
            <person name="Scheffler J.A."/>
            <person name="Scheffler B.E."/>
            <person name="Wendel J.F."/>
        </authorList>
    </citation>
    <scope>NUCLEOTIDE SEQUENCE [LARGE SCALE GENOMIC DNA]</scope>
    <source>
        <strain evidence="2">8</strain>
        <tissue evidence="2">Leaf</tissue>
    </source>
</reference>
<name>A0A7J8NZ96_GOSRA</name>
<evidence type="ECO:0000313" key="3">
    <source>
        <dbReference type="Proteomes" id="UP000593578"/>
    </source>
</evidence>